<evidence type="ECO:0000256" key="5">
    <source>
        <dbReference type="ARBA" id="ARBA00048348"/>
    </source>
</evidence>
<dbReference type="GO" id="GO:0008270">
    <property type="term" value="F:zinc ion binding"/>
    <property type="evidence" value="ECO:0007669"/>
    <property type="project" value="InterPro"/>
</dbReference>
<dbReference type="Pfam" id="PF00484">
    <property type="entry name" value="Pro_CA"/>
    <property type="match status" value="1"/>
</dbReference>
<proteinExistence type="inferred from homology"/>
<organism evidence="7 8">
    <name type="scientific">Halalkalibacter suaedae</name>
    <dbReference type="NCBI Taxonomy" id="2822140"/>
    <lineage>
        <taxon>Bacteria</taxon>
        <taxon>Bacillati</taxon>
        <taxon>Bacillota</taxon>
        <taxon>Bacilli</taxon>
        <taxon>Bacillales</taxon>
        <taxon>Bacillaceae</taxon>
        <taxon>Halalkalibacter</taxon>
    </lineage>
</organism>
<dbReference type="InterPro" id="IPR036874">
    <property type="entry name" value="Carbonic_anhydrase_sf"/>
</dbReference>
<dbReference type="PANTHER" id="PTHR43175:SF3">
    <property type="entry name" value="CARBON DISULFIDE HYDROLASE"/>
    <property type="match status" value="1"/>
</dbReference>
<dbReference type="CDD" id="cd03379">
    <property type="entry name" value="beta_CA_cladeD"/>
    <property type="match status" value="1"/>
</dbReference>
<evidence type="ECO:0000256" key="4">
    <source>
        <dbReference type="ARBA" id="ARBA00022833"/>
    </source>
</evidence>
<comment type="cofactor">
    <cofactor evidence="6">
        <name>Zn(2+)</name>
        <dbReference type="ChEBI" id="CHEBI:29105"/>
    </cofactor>
    <text evidence="6">Binds 1 zinc ion per subunit.</text>
</comment>
<dbReference type="RefSeq" id="WP_210595198.1">
    <property type="nucleotide sequence ID" value="NZ_JAGKSQ010000001.1"/>
</dbReference>
<dbReference type="InterPro" id="IPR001765">
    <property type="entry name" value="Carbonic_anhydrase"/>
</dbReference>
<comment type="caution">
    <text evidence="7">The sequence shown here is derived from an EMBL/GenBank/DDBJ whole genome shotgun (WGS) entry which is preliminary data.</text>
</comment>
<name>A0A940WP80_9BACI</name>
<dbReference type="Proteomes" id="UP000678228">
    <property type="component" value="Unassembled WGS sequence"/>
</dbReference>
<comment type="similarity">
    <text evidence="1">Belongs to the beta-class carbonic anhydrase family.</text>
</comment>
<comment type="catalytic activity">
    <reaction evidence="5">
        <text>hydrogencarbonate + H(+) = CO2 + H2O</text>
        <dbReference type="Rhea" id="RHEA:10748"/>
        <dbReference type="ChEBI" id="CHEBI:15377"/>
        <dbReference type="ChEBI" id="CHEBI:15378"/>
        <dbReference type="ChEBI" id="CHEBI:16526"/>
        <dbReference type="ChEBI" id="CHEBI:17544"/>
        <dbReference type="EC" id="4.2.1.1"/>
    </reaction>
</comment>
<dbReference type="GO" id="GO:0004089">
    <property type="term" value="F:carbonate dehydratase activity"/>
    <property type="evidence" value="ECO:0007669"/>
    <property type="project" value="UniProtKB-EC"/>
</dbReference>
<evidence type="ECO:0000256" key="2">
    <source>
        <dbReference type="ARBA" id="ARBA00012925"/>
    </source>
</evidence>
<dbReference type="PANTHER" id="PTHR43175">
    <property type="entry name" value="CARBONIC ANHYDRASE"/>
    <property type="match status" value="1"/>
</dbReference>
<keyword evidence="4 6" id="KW-0862">Zinc</keyword>
<dbReference type="EC" id="4.2.1.1" evidence="2"/>
<sequence>MTLLDKILNHNDEFVSTEQYVKFQTTKFPNKKVVILSCMDTRLIELLPSAMNIKNGDAKIIKNAGAIISHPFGSVMRSILVALYELQADEVMIVGHHGCGMAGLESKSVLEKAATRGVDMQQIRDLEFLGIDVTSFLKGFDKVEDSVRHSVEMVNKHPLLPNDVPVHGLVIHPETGKLDLIIDGYKK</sequence>
<evidence type="ECO:0000313" key="7">
    <source>
        <dbReference type="EMBL" id="MBP3949831.1"/>
    </source>
</evidence>
<gene>
    <name evidence="7" type="ORF">J7W16_01710</name>
</gene>
<accession>A0A940WP80</accession>
<dbReference type="EMBL" id="JAGKSQ010000001">
    <property type="protein sequence ID" value="MBP3949831.1"/>
    <property type="molecule type" value="Genomic_DNA"/>
</dbReference>
<protein>
    <recommendedName>
        <fullName evidence="2">carbonic anhydrase</fullName>
        <ecNumber evidence="2">4.2.1.1</ecNumber>
    </recommendedName>
</protein>
<dbReference type="SMART" id="SM00947">
    <property type="entry name" value="Pro_CA"/>
    <property type="match status" value="1"/>
</dbReference>
<feature type="binding site" evidence="6">
    <location>
        <position position="40"/>
    </location>
    <ligand>
        <name>Zn(2+)</name>
        <dbReference type="ChEBI" id="CHEBI:29105"/>
    </ligand>
</feature>
<keyword evidence="3 6" id="KW-0479">Metal-binding</keyword>
<evidence type="ECO:0000256" key="6">
    <source>
        <dbReference type="PIRSR" id="PIRSR601765-1"/>
    </source>
</evidence>
<dbReference type="AlphaFoldDB" id="A0A940WP80"/>
<feature type="binding site" evidence="6">
    <location>
        <position position="99"/>
    </location>
    <ligand>
        <name>Zn(2+)</name>
        <dbReference type="ChEBI" id="CHEBI:29105"/>
    </ligand>
</feature>
<evidence type="ECO:0000256" key="1">
    <source>
        <dbReference type="ARBA" id="ARBA00006217"/>
    </source>
</evidence>
<evidence type="ECO:0000313" key="8">
    <source>
        <dbReference type="Proteomes" id="UP000678228"/>
    </source>
</evidence>
<keyword evidence="8" id="KW-1185">Reference proteome</keyword>
<dbReference type="Gene3D" id="3.40.1050.10">
    <property type="entry name" value="Carbonic anhydrase"/>
    <property type="match status" value="1"/>
</dbReference>
<evidence type="ECO:0000256" key="3">
    <source>
        <dbReference type="ARBA" id="ARBA00022723"/>
    </source>
</evidence>
<feature type="binding site" evidence="6">
    <location>
        <position position="96"/>
    </location>
    <ligand>
        <name>Zn(2+)</name>
        <dbReference type="ChEBI" id="CHEBI:29105"/>
    </ligand>
</feature>
<dbReference type="SUPFAM" id="SSF53056">
    <property type="entry name" value="beta-carbonic anhydrase, cab"/>
    <property type="match status" value="1"/>
</dbReference>
<reference evidence="7" key="1">
    <citation type="submission" date="2021-03" db="EMBL/GenBank/DDBJ databases">
        <title>Bacillus suaedae sp. nov., isolated from Suaeda aralocaspica.</title>
        <authorList>
            <person name="Lei R.F.R."/>
        </authorList>
    </citation>
    <scope>NUCLEOTIDE SEQUENCE</scope>
    <source>
        <strain evidence="7">YZJH907-2</strain>
    </source>
</reference>
<feature type="binding site" evidence="6">
    <location>
        <position position="38"/>
    </location>
    <ligand>
        <name>Zn(2+)</name>
        <dbReference type="ChEBI" id="CHEBI:29105"/>
    </ligand>
</feature>